<dbReference type="Proteomes" id="UP001168579">
    <property type="component" value="Unassembled WGS sequence"/>
</dbReference>
<keyword evidence="2" id="KW-1185">Reference proteome</keyword>
<evidence type="ECO:0000313" key="1">
    <source>
        <dbReference type="EMBL" id="MDO1512519.1"/>
    </source>
</evidence>
<evidence type="ECO:0000313" key="2">
    <source>
        <dbReference type="Proteomes" id="UP001168579"/>
    </source>
</evidence>
<proteinExistence type="predicted"/>
<accession>A0ABT8RQ92</accession>
<protein>
    <submittedName>
        <fullName evidence="1">Uncharacterized protein</fullName>
    </submittedName>
</protein>
<name>A0ABT8RQ92_9FLAO</name>
<dbReference type="EMBL" id="JAUKUC010000001">
    <property type="protein sequence ID" value="MDO1512519.1"/>
    <property type="molecule type" value="Genomic_DNA"/>
</dbReference>
<gene>
    <name evidence="1" type="ORF">Q2T41_07620</name>
</gene>
<sequence length="113" mass="13297">MRLKDFDLEIDFNEIHSISLFFKDPSSNEMTPLTYIDLDRDYRIYYEGGSNLEEINYTIYIENAEGTDYFDSSFELKSLTIIGLNISKTRDIPAGTIDFRDFNQLVDYFDLDD</sequence>
<reference evidence="1" key="1">
    <citation type="journal article" date="2014" name="Int. J. Syst. Evol. Microbiol.">
        <title>Complete genome of a new Firmicutes species belonging to the dominant human colonic microbiota ('Ruminococcus bicirculans') reveals two chromosomes and a selective capacity to utilize plant glucans.</title>
        <authorList>
            <consortium name="NISC Comparative Sequencing Program"/>
            <person name="Wegmann U."/>
            <person name="Louis P."/>
            <person name="Goesmann A."/>
            <person name="Henrissat B."/>
            <person name="Duncan S.H."/>
            <person name="Flint H.J."/>
        </authorList>
    </citation>
    <scope>NUCLEOTIDE SEQUENCE</scope>
    <source>
        <strain evidence="1">CECT 8869</strain>
    </source>
</reference>
<comment type="caution">
    <text evidence="1">The sequence shown here is derived from an EMBL/GenBank/DDBJ whole genome shotgun (WGS) entry which is preliminary data.</text>
</comment>
<organism evidence="1 2">
    <name type="scientific">Maribacter confluentis</name>
    <dbReference type="NCBI Taxonomy" id="1656093"/>
    <lineage>
        <taxon>Bacteria</taxon>
        <taxon>Pseudomonadati</taxon>
        <taxon>Bacteroidota</taxon>
        <taxon>Flavobacteriia</taxon>
        <taxon>Flavobacteriales</taxon>
        <taxon>Flavobacteriaceae</taxon>
        <taxon>Maribacter</taxon>
    </lineage>
</organism>
<reference evidence="1" key="2">
    <citation type="submission" date="2023-06" db="EMBL/GenBank/DDBJ databases">
        <authorList>
            <person name="Lucena T."/>
            <person name="Sun Q."/>
        </authorList>
    </citation>
    <scope>NUCLEOTIDE SEQUENCE</scope>
    <source>
        <strain evidence="1">CECT 8869</strain>
    </source>
</reference>
<dbReference type="RefSeq" id="WP_304435594.1">
    <property type="nucleotide sequence ID" value="NZ_JAUKUC010000001.1"/>
</dbReference>